<evidence type="ECO:0000259" key="9">
    <source>
        <dbReference type="Pfam" id="PF13231"/>
    </source>
</evidence>
<evidence type="ECO:0000256" key="1">
    <source>
        <dbReference type="ARBA" id="ARBA00004651"/>
    </source>
</evidence>
<feature type="transmembrane region" description="Helical" evidence="8">
    <location>
        <begin position="217"/>
        <end position="234"/>
    </location>
</feature>
<keyword evidence="3" id="KW-0328">Glycosyltransferase</keyword>
<comment type="subcellular location">
    <subcellularLocation>
        <location evidence="1">Cell membrane</location>
        <topology evidence="1">Multi-pass membrane protein</topology>
    </subcellularLocation>
</comment>
<evidence type="ECO:0000256" key="5">
    <source>
        <dbReference type="ARBA" id="ARBA00022692"/>
    </source>
</evidence>
<feature type="transmembrane region" description="Helical" evidence="8">
    <location>
        <begin position="24"/>
        <end position="45"/>
    </location>
</feature>
<dbReference type="GO" id="GO:0005886">
    <property type="term" value="C:plasma membrane"/>
    <property type="evidence" value="ECO:0007669"/>
    <property type="project" value="UniProtKB-SubCell"/>
</dbReference>
<dbReference type="Proteomes" id="UP000191933">
    <property type="component" value="Unassembled WGS sequence"/>
</dbReference>
<evidence type="ECO:0000256" key="8">
    <source>
        <dbReference type="SAM" id="Phobius"/>
    </source>
</evidence>
<keyword evidence="4" id="KW-0808">Transferase</keyword>
<comment type="caution">
    <text evidence="10">The sequence shown here is derived from an EMBL/GenBank/DDBJ whole genome shotgun (WGS) entry which is preliminary data.</text>
</comment>
<feature type="transmembrane region" description="Helical" evidence="8">
    <location>
        <begin position="96"/>
        <end position="117"/>
    </location>
</feature>
<dbReference type="InterPro" id="IPR038731">
    <property type="entry name" value="RgtA/B/C-like"/>
</dbReference>
<name>A0A9W5EZT0_9HYPH</name>
<keyword evidence="5 8" id="KW-0812">Transmembrane</keyword>
<dbReference type="PANTHER" id="PTHR33908">
    <property type="entry name" value="MANNOSYLTRANSFERASE YKCB-RELATED"/>
    <property type="match status" value="1"/>
</dbReference>
<keyword evidence="11" id="KW-1185">Reference proteome</keyword>
<dbReference type="AlphaFoldDB" id="A0A9W5EZT0"/>
<accession>A0A9W5EZT0</accession>
<evidence type="ECO:0000256" key="6">
    <source>
        <dbReference type="ARBA" id="ARBA00022989"/>
    </source>
</evidence>
<gene>
    <name evidence="10" type="ORF">AGR2A_Cc160235</name>
</gene>
<feature type="transmembrane region" description="Helical" evidence="8">
    <location>
        <begin position="293"/>
        <end position="312"/>
    </location>
</feature>
<feature type="domain" description="Glycosyltransferase RgtA/B/C/D-like" evidence="9">
    <location>
        <begin position="70"/>
        <end position="234"/>
    </location>
</feature>
<feature type="transmembrane region" description="Helical" evidence="8">
    <location>
        <begin position="265"/>
        <end position="286"/>
    </location>
</feature>
<feature type="transmembrane region" description="Helical" evidence="8">
    <location>
        <begin position="193"/>
        <end position="210"/>
    </location>
</feature>
<dbReference type="PANTHER" id="PTHR33908:SF11">
    <property type="entry name" value="MEMBRANE PROTEIN"/>
    <property type="match status" value="1"/>
</dbReference>
<reference evidence="10 11" key="1">
    <citation type="submission" date="2016-01" db="EMBL/GenBank/DDBJ databases">
        <authorList>
            <person name="Regsiter A."/>
            <person name="william w."/>
        </authorList>
    </citation>
    <scope>NUCLEOTIDE SEQUENCE [LARGE SCALE GENOMIC DNA]</scope>
    <source>
        <strain evidence="10 11">CFBP 5494</strain>
    </source>
</reference>
<dbReference type="EMBL" id="FBVY01000008">
    <property type="protein sequence ID" value="CUW89783.1"/>
    <property type="molecule type" value="Genomic_DNA"/>
</dbReference>
<feature type="transmembrane region" description="Helical" evidence="8">
    <location>
        <begin position="344"/>
        <end position="367"/>
    </location>
</feature>
<feature type="transmembrane region" description="Helical" evidence="8">
    <location>
        <begin position="171"/>
        <end position="187"/>
    </location>
</feature>
<proteinExistence type="predicted"/>
<keyword evidence="2" id="KW-1003">Cell membrane</keyword>
<dbReference type="GO" id="GO:0009103">
    <property type="term" value="P:lipopolysaccharide biosynthetic process"/>
    <property type="evidence" value="ECO:0007669"/>
    <property type="project" value="UniProtKB-ARBA"/>
</dbReference>
<feature type="transmembrane region" description="Helical" evidence="8">
    <location>
        <begin position="148"/>
        <end position="164"/>
    </location>
</feature>
<dbReference type="Pfam" id="PF13231">
    <property type="entry name" value="PMT_2"/>
    <property type="match status" value="1"/>
</dbReference>
<evidence type="ECO:0000256" key="2">
    <source>
        <dbReference type="ARBA" id="ARBA00022475"/>
    </source>
</evidence>
<evidence type="ECO:0000256" key="3">
    <source>
        <dbReference type="ARBA" id="ARBA00022676"/>
    </source>
</evidence>
<feature type="transmembrane region" description="Helical" evidence="8">
    <location>
        <begin position="318"/>
        <end position="337"/>
    </location>
</feature>
<evidence type="ECO:0000256" key="7">
    <source>
        <dbReference type="ARBA" id="ARBA00023136"/>
    </source>
</evidence>
<protein>
    <recommendedName>
        <fullName evidence="9">Glycosyltransferase RgtA/B/C/D-like domain-containing protein</fullName>
    </recommendedName>
</protein>
<keyword evidence="7 8" id="KW-0472">Membrane</keyword>
<evidence type="ECO:0000313" key="10">
    <source>
        <dbReference type="EMBL" id="CUW89783.1"/>
    </source>
</evidence>
<dbReference type="GO" id="GO:0016763">
    <property type="term" value="F:pentosyltransferase activity"/>
    <property type="evidence" value="ECO:0007669"/>
    <property type="project" value="TreeGrafter"/>
</dbReference>
<evidence type="ECO:0000256" key="4">
    <source>
        <dbReference type="ARBA" id="ARBA00022679"/>
    </source>
</evidence>
<sequence>MQNAASMHEATTLPYARAGVERQWLTFAFSAIVLVTALRVLGLAFNRTDLFVDEAQYWLWGREMALGAYSKPPLIGWLIRAATILGGGEGAFQVRLAAPVVHGVAAAAIFVLGRMIYDVRLASLAAVIYLTLPAVTLGSLLISTDTPMMLFIVLSMISVRKLALARSEGRAALGWSIALGLCFGLGLMSKYAMIYFLPCFIAASWLCEAWRIRLRDAVIAALVCVAVIAPNLWWNAAHDFMTARHTADNANWHGVQLKIGSALEFFFSQAGVVGPYVFVGMIVATIRAKTGEARALVALSVPIVLLITAQGLMSRALANWAVGAYAAGVLLAVPILASRRWLIVSTLVLGGIVAIALPLMTIVGTGLRLPNGKLAMARYLGSSELVSTGLSRAREAGADAIVAHDRSILAELFLPVAGRETDVDACASGNRRAVQPLCPSLSIEAGRSEKSAVSGKCRWLAGVSCRRGAGGALDRRPGLCRGQGNRAVAPATTVRPGERQWTMISRICGSPSGLRSQRLRW</sequence>
<organism evidence="10 11">
    <name type="scientific">Agrobacterium genomosp. 2 str. CFBP 5494</name>
    <dbReference type="NCBI Taxonomy" id="1183436"/>
    <lineage>
        <taxon>Bacteria</taxon>
        <taxon>Pseudomonadati</taxon>
        <taxon>Pseudomonadota</taxon>
        <taxon>Alphaproteobacteria</taxon>
        <taxon>Hyphomicrobiales</taxon>
        <taxon>Rhizobiaceae</taxon>
        <taxon>Rhizobium/Agrobacterium group</taxon>
        <taxon>Agrobacterium</taxon>
        <taxon>Agrobacterium tumefaciens complex</taxon>
    </lineage>
</organism>
<evidence type="ECO:0000313" key="11">
    <source>
        <dbReference type="Proteomes" id="UP000191933"/>
    </source>
</evidence>
<feature type="transmembrane region" description="Helical" evidence="8">
    <location>
        <begin position="124"/>
        <end position="142"/>
    </location>
</feature>
<dbReference type="InterPro" id="IPR050297">
    <property type="entry name" value="LipidA_mod_glycosyltrf_83"/>
</dbReference>
<keyword evidence="6 8" id="KW-1133">Transmembrane helix</keyword>